<dbReference type="OrthoDB" id="707425at2"/>
<evidence type="ECO:0000256" key="1">
    <source>
        <dbReference type="SAM" id="SignalP"/>
    </source>
</evidence>
<keyword evidence="1" id="KW-0732">Signal</keyword>
<evidence type="ECO:0008006" key="4">
    <source>
        <dbReference type="Google" id="ProtNLM"/>
    </source>
</evidence>
<accession>A0A4R0Q372</accession>
<dbReference type="PROSITE" id="PS51257">
    <property type="entry name" value="PROKAR_LIPOPROTEIN"/>
    <property type="match status" value="1"/>
</dbReference>
<dbReference type="AlphaFoldDB" id="A0A4R0Q372"/>
<sequence>MKTKLKSTILLSLILTTSTIFSCTKKNDESKQLMDKISSYKSSISVKALVEKKSFIDVDFAKIAPIKLRSNKTEKEMREQELEMAKAKAAVYRFYSHVKLINGLYKVEIENGKSINISENSFIFIENNLKANNDWIEKEKAAGKIVDTPPVTSEYLNALIKN</sequence>
<dbReference type="RefSeq" id="WP_131526721.1">
    <property type="nucleotide sequence ID" value="NZ_SJSO01000001.1"/>
</dbReference>
<gene>
    <name evidence="2" type="ORF">EZ456_01665</name>
</gene>
<proteinExistence type="predicted"/>
<dbReference type="EMBL" id="SJSO01000001">
    <property type="protein sequence ID" value="TCD29753.1"/>
    <property type="molecule type" value="Genomic_DNA"/>
</dbReference>
<dbReference type="Proteomes" id="UP000293925">
    <property type="component" value="Unassembled WGS sequence"/>
</dbReference>
<comment type="caution">
    <text evidence="2">The sequence shown here is derived from an EMBL/GenBank/DDBJ whole genome shotgun (WGS) entry which is preliminary data.</text>
</comment>
<evidence type="ECO:0000313" key="3">
    <source>
        <dbReference type="Proteomes" id="UP000293925"/>
    </source>
</evidence>
<feature type="signal peptide" evidence="1">
    <location>
        <begin position="1"/>
        <end position="22"/>
    </location>
</feature>
<protein>
    <recommendedName>
        <fullName evidence="4">Lipoprotein</fullName>
    </recommendedName>
</protein>
<feature type="chain" id="PRO_5021020201" description="Lipoprotein" evidence="1">
    <location>
        <begin position="23"/>
        <end position="162"/>
    </location>
</feature>
<reference evidence="2 3" key="1">
    <citation type="submission" date="2019-02" db="EMBL/GenBank/DDBJ databases">
        <title>Pedobacter sp. RP-3-21 sp. nov., isolated from Arctic soil.</title>
        <authorList>
            <person name="Dahal R.H."/>
        </authorList>
    </citation>
    <scope>NUCLEOTIDE SEQUENCE [LARGE SCALE GENOMIC DNA]</scope>
    <source>
        <strain evidence="2 3">RP-3-21</strain>
    </source>
</reference>
<evidence type="ECO:0000313" key="2">
    <source>
        <dbReference type="EMBL" id="TCD29753.1"/>
    </source>
</evidence>
<organism evidence="2 3">
    <name type="scientific">Pedobacter psychrodurus</name>
    <dbReference type="NCBI Taxonomy" id="2530456"/>
    <lineage>
        <taxon>Bacteria</taxon>
        <taxon>Pseudomonadati</taxon>
        <taxon>Bacteroidota</taxon>
        <taxon>Sphingobacteriia</taxon>
        <taxon>Sphingobacteriales</taxon>
        <taxon>Sphingobacteriaceae</taxon>
        <taxon>Pedobacter</taxon>
    </lineage>
</organism>
<name>A0A4R0Q372_9SPHI</name>
<keyword evidence="3" id="KW-1185">Reference proteome</keyword>